<feature type="chain" id="PRO_5044230953" description="Secreted protein" evidence="2">
    <location>
        <begin position="21"/>
        <end position="402"/>
    </location>
</feature>
<evidence type="ECO:0000313" key="3">
    <source>
        <dbReference type="EMBL" id="QPR30574.1"/>
    </source>
</evidence>
<feature type="signal peptide" evidence="2">
    <location>
        <begin position="1"/>
        <end position="20"/>
    </location>
</feature>
<dbReference type="RefSeq" id="WP_187401592.1">
    <property type="nucleotide sequence ID" value="NZ_CP065628.1"/>
</dbReference>
<evidence type="ECO:0000313" key="4">
    <source>
        <dbReference type="EMBL" id="QQB82410.1"/>
    </source>
</evidence>
<accession>A0AB37G8R7</accession>
<keyword evidence="6" id="KW-1185">Reference proteome</keyword>
<dbReference type="Proteomes" id="UP000595198">
    <property type="component" value="Chromosome"/>
</dbReference>
<dbReference type="AlphaFoldDB" id="A0AB37G8R7"/>
<evidence type="ECO:0000313" key="5">
    <source>
        <dbReference type="Proteomes" id="UP000594774"/>
    </source>
</evidence>
<evidence type="ECO:0008006" key="7">
    <source>
        <dbReference type="Google" id="ProtNLM"/>
    </source>
</evidence>
<sequence>MTPKPHAALAASLLALAFLAGCSPFDKFEYDSTDPNLPTQPEDWNESQQSYAPEVTGLSCRTNIITGVQHDFSNNTIVSTKEFDMALIGAELLDSGQDGDEFEFHMAPNDSHGVDSFDPHAVMTVETQNGVVLDYEHEDSGDDEQDVKVTLSKGGTKEDVTDSIPYRIGGSRGLLSLPLPKGIITESDSLKSVELTINDQLLARCEPAEGKTVYPVAREEKEASPAAPTSTGNPKQDKYLKTMTNAGIEVRSGSTDTYDVDVKMCEAMRSGEKTAWDLADLERLSTPDDENARRVQLMVPILCPDQQHLVDEALSGDAKQTDLIDGNYIVKQQPEKGIRVVQPGLWETKGATVSDCYYERNDGAGNIIDNNFVNFGQTITVEILPSDGAFISKSCGGWQRVN</sequence>
<organism evidence="3 5">
    <name type="scientific">Corynebacterium amycolatum</name>
    <dbReference type="NCBI Taxonomy" id="43765"/>
    <lineage>
        <taxon>Bacteria</taxon>
        <taxon>Bacillati</taxon>
        <taxon>Actinomycetota</taxon>
        <taxon>Actinomycetes</taxon>
        <taxon>Mycobacteriales</taxon>
        <taxon>Corynebacteriaceae</taxon>
        <taxon>Corynebacterium</taxon>
    </lineage>
</organism>
<dbReference type="EMBL" id="CP066023">
    <property type="protein sequence ID" value="QQB82410.1"/>
    <property type="molecule type" value="Genomic_DNA"/>
</dbReference>
<dbReference type="EMBL" id="CP065628">
    <property type="protein sequence ID" value="QPR30574.1"/>
    <property type="molecule type" value="Genomic_DNA"/>
</dbReference>
<evidence type="ECO:0000256" key="2">
    <source>
        <dbReference type="SAM" id="SignalP"/>
    </source>
</evidence>
<protein>
    <recommendedName>
        <fullName evidence="7">Secreted protein</fullName>
    </recommendedName>
</protein>
<reference evidence="5 6" key="1">
    <citation type="submission" date="2020-12" db="EMBL/GenBank/DDBJ databases">
        <title>FDA dAtabase for Regulatory Grade micrObial Sequences (FDA-ARGOS): Supporting development and validation of Infectious Disease Dx tests.</title>
        <authorList>
            <person name="Sproer C."/>
            <person name="Gronow S."/>
            <person name="Severitt S."/>
            <person name="Schroder I."/>
            <person name="Tallon L."/>
            <person name="Sadzewicz L."/>
            <person name="Zhao X."/>
            <person name="Boylan J."/>
            <person name="Ott S."/>
            <person name="Bowen H."/>
            <person name="Vavikolanu K."/>
            <person name="Mehta A."/>
            <person name="Aluvathingal J."/>
            <person name="Nadendla S."/>
            <person name="Lowell S."/>
            <person name="Myers T."/>
            <person name="Yan Y."/>
            <person name="Sichtig H."/>
        </authorList>
    </citation>
    <scope>NUCLEOTIDE SEQUENCE [LARGE SCALE GENOMIC DNA]</scope>
    <source>
        <strain evidence="3 5">FDAARGOS_938</strain>
        <strain evidence="4 6">FDAARGOS_991</strain>
    </source>
</reference>
<gene>
    <name evidence="3" type="ORF">I6G95_10305</name>
    <name evidence="4" type="ORF">I6H48_10865</name>
</gene>
<name>A0AB37G8R7_CORAY</name>
<evidence type="ECO:0000256" key="1">
    <source>
        <dbReference type="SAM" id="MobiDB-lite"/>
    </source>
</evidence>
<dbReference type="Proteomes" id="UP000594774">
    <property type="component" value="Chromosome"/>
</dbReference>
<evidence type="ECO:0000313" key="6">
    <source>
        <dbReference type="Proteomes" id="UP000595198"/>
    </source>
</evidence>
<proteinExistence type="predicted"/>
<keyword evidence="2" id="KW-0732">Signal</keyword>
<dbReference type="PROSITE" id="PS51257">
    <property type="entry name" value="PROKAR_LIPOPROTEIN"/>
    <property type="match status" value="1"/>
</dbReference>
<feature type="region of interest" description="Disordered" evidence="1">
    <location>
        <begin position="215"/>
        <end position="238"/>
    </location>
</feature>